<organism evidence="3">
    <name type="scientific">Fagus sylvatica</name>
    <name type="common">Beechnut</name>
    <dbReference type="NCBI Taxonomy" id="28930"/>
    <lineage>
        <taxon>Eukaryota</taxon>
        <taxon>Viridiplantae</taxon>
        <taxon>Streptophyta</taxon>
        <taxon>Embryophyta</taxon>
        <taxon>Tracheophyta</taxon>
        <taxon>Spermatophyta</taxon>
        <taxon>Magnoliopsida</taxon>
        <taxon>eudicotyledons</taxon>
        <taxon>Gunneridae</taxon>
        <taxon>Pentapetalae</taxon>
        <taxon>rosids</taxon>
        <taxon>fabids</taxon>
        <taxon>Fagales</taxon>
        <taxon>Fagaceae</taxon>
        <taxon>Fagus</taxon>
    </lineage>
</organism>
<feature type="domain" description="Retrovirus-related Pol polyprotein from transposon TNT 1-94-like beta-barrel" evidence="2">
    <location>
        <begin position="880"/>
        <end position="924"/>
    </location>
</feature>
<dbReference type="EMBL" id="OIVN01002471">
    <property type="protein sequence ID" value="SPD03936.1"/>
    <property type="molecule type" value="Genomic_DNA"/>
</dbReference>
<dbReference type="PANTHER" id="PTHR34222:SF95">
    <property type="entry name" value="RRNA 2'-O-METHYLTRANSFERASE FIBRILLARIN-LIKE ISOFORM X1"/>
    <property type="match status" value="1"/>
</dbReference>
<dbReference type="InterPro" id="IPR032675">
    <property type="entry name" value="LRR_dom_sf"/>
</dbReference>
<feature type="region of interest" description="Disordered" evidence="1">
    <location>
        <begin position="758"/>
        <end position="801"/>
    </location>
</feature>
<evidence type="ECO:0000313" key="3">
    <source>
        <dbReference type="EMBL" id="SPD03936.1"/>
    </source>
</evidence>
<sequence length="934" mass="104990">MDFQSCKNIRKVPDLLMIAPNIKKLNLYNCENLVEVHDSVGLLNKLEFWGLSYCKNLKILPRSLQLKSLKKFYLYGCESLEKFPDIQQGTERSALPSSELQGYLTVINTLGICCKNLKDLPSSISNLQNLRKLRLFDCENFPKGMDAPGGFPKLERLEFYHSNTTTLPEIARIFPQLKYLVLHCCWNLREIPRLPPCIESVFAINCYSLGTESRRRLLAQFGEMIGLPRNLVCATGSSHQESEFELDEATSKMGYVSELGLASGTEFSFKTVSSFEIDVERVATEKLFRCSKSQDAHCPLCEIAEDSALHLFQFCPYAKGVWYCGKWGLRVEMIQAQSVMKFIEHIIDPPSELLAERVTKDEFTLYAAVAMKILWEARVEALVSNTKANISQLAHRLNKQYDSYLWPHGITWVIEEQNKGSAWTRPPHQRGEVLNFALATARWFLCSLFDSGAARPLRYLSQITRHRRWSSRTLSAHRASPVTISAPPRLLGGSPGLAVSRSPPRSRSRLDLDLDLPPPIDGFRSDFLTSSFRKVLPFDLNLHRDLPVTLSAPRAPPPPSPAPGPRALRTKLKGSNYLQWSRAVIVFLTGRGKESYLTTTKPTDATKISTWIKEDAQIMTWLWNSLEPDVFNNVSYLESSKDIWDTLHLMYSSEENITRIHELYQDMFSLQQGDRSIEEYFSLLQGMWDELNVYQPLSTDLQKQQKYREEFRVAKFLSGLKPDLNPIRSQILSGKDIPTVRETYARVRRAAISSSGVKDERSALVGHYDTPQGERGDHNSRRGTHNGRGGRGGRSGGGGRGLKKCTHCGRTNHTVDFCWKLHGKPAWANHATVDGDNSTPSEEQVLISKAEYDSILQRASSSSMVASGNTCLHSSSSPSWVIDSGASDHMTGNSSLLSNISDPCSPFSVTVANGTKTPVQGIGSKDEEDDWWGL</sequence>
<protein>
    <recommendedName>
        <fullName evidence="2">Retrovirus-related Pol polyprotein from transposon TNT 1-94-like beta-barrel domain-containing protein</fullName>
    </recommendedName>
</protein>
<dbReference type="AlphaFoldDB" id="A0A2N9GNA6"/>
<feature type="region of interest" description="Disordered" evidence="1">
    <location>
        <begin position="915"/>
        <end position="934"/>
    </location>
</feature>
<dbReference type="Pfam" id="PF22936">
    <property type="entry name" value="Pol_BBD"/>
    <property type="match status" value="1"/>
</dbReference>
<accession>A0A2N9GNA6</accession>
<reference evidence="3" key="1">
    <citation type="submission" date="2018-02" db="EMBL/GenBank/DDBJ databases">
        <authorList>
            <person name="Cohen D.B."/>
            <person name="Kent A.D."/>
        </authorList>
    </citation>
    <scope>NUCLEOTIDE SEQUENCE</scope>
</reference>
<evidence type="ECO:0000256" key="1">
    <source>
        <dbReference type="SAM" id="MobiDB-lite"/>
    </source>
</evidence>
<dbReference type="Pfam" id="PF14223">
    <property type="entry name" value="Retrotran_gag_2"/>
    <property type="match status" value="1"/>
</dbReference>
<evidence type="ECO:0000259" key="2">
    <source>
        <dbReference type="Pfam" id="PF22936"/>
    </source>
</evidence>
<proteinExistence type="predicted"/>
<name>A0A2N9GNA6_FAGSY</name>
<dbReference type="InterPro" id="IPR054722">
    <property type="entry name" value="PolX-like_BBD"/>
</dbReference>
<dbReference type="PANTHER" id="PTHR34222">
    <property type="entry name" value="GAG_PRE-INTEGRS DOMAIN-CONTAINING PROTEIN"/>
    <property type="match status" value="1"/>
</dbReference>
<dbReference type="SUPFAM" id="SSF52058">
    <property type="entry name" value="L domain-like"/>
    <property type="match status" value="1"/>
</dbReference>
<dbReference type="Gene3D" id="3.80.10.10">
    <property type="entry name" value="Ribonuclease Inhibitor"/>
    <property type="match status" value="2"/>
</dbReference>
<feature type="compositionally biased region" description="Gly residues" evidence="1">
    <location>
        <begin position="786"/>
        <end position="800"/>
    </location>
</feature>
<gene>
    <name evidence="3" type="ORF">FSB_LOCUS31818</name>
</gene>